<sequence length="292" mass="32189">MQAGYVKFYISTGFLPTADILALAAAADRLGYDGVGIPDHVVNFAELATRYPYTADGQRRWPPFTDWPDPWVLIGALAQITTRVRFVTTVYVAALRDPYSAAKAIGTAAVLANGRLELGLGVGWCEEEFALMGQPFTGRGKRTEEAVELMHDLWAPGWTERDGDHYRTPRLEMTPNPPPIPVLFGGLTDLALRRAARYDGWVGDLMTTEQALGVVARLRDYRTALGRDADEFTVLAPLTDLLGPADVARAEAGGITHILTQPWFYYCKPDAPVEAKIDAMAAFRRDFRLDSP</sequence>
<dbReference type="EMBL" id="BLKV01000002">
    <property type="protein sequence ID" value="GFG71338.1"/>
    <property type="molecule type" value="Genomic_DNA"/>
</dbReference>
<feature type="domain" description="Luciferase-like" evidence="2">
    <location>
        <begin position="17"/>
        <end position="252"/>
    </location>
</feature>
<evidence type="ECO:0000313" key="3">
    <source>
        <dbReference type="EMBL" id="GFG71338.1"/>
    </source>
</evidence>
<dbReference type="Pfam" id="PF00296">
    <property type="entry name" value="Bac_luciferase"/>
    <property type="match status" value="1"/>
</dbReference>
<name>A0A7I9XNK8_9MYCO</name>
<reference evidence="3 4" key="1">
    <citation type="journal article" date="2019" name="Emerg. Microbes Infect.">
        <title>Comprehensive subspecies identification of 175 nontuberculous mycobacteria species based on 7547 genomic profiles.</title>
        <authorList>
            <person name="Matsumoto Y."/>
            <person name="Kinjo T."/>
            <person name="Motooka D."/>
            <person name="Nabeya D."/>
            <person name="Jung N."/>
            <person name="Uechi K."/>
            <person name="Horii T."/>
            <person name="Iida T."/>
            <person name="Fujita J."/>
            <person name="Nakamura S."/>
        </authorList>
    </citation>
    <scope>NUCLEOTIDE SEQUENCE [LARGE SCALE GENOMIC DNA]</scope>
    <source>
        <strain evidence="3 4">JCM 16017</strain>
    </source>
</reference>
<keyword evidence="1" id="KW-0560">Oxidoreductase</keyword>
<dbReference type="InterPro" id="IPR036661">
    <property type="entry name" value="Luciferase-like_sf"/>
</dbReference>
<comment type="caution">
    <text evidence="3">The sequence shown here is derived from an EMBL/GenBank/DDBJ whole genome shotgun (WGS) entry which is preliminary data.</text>
</comment>
<dbReference type="Proteomes" id="UP000465263">
    <property type="component" value="Unassembled WGS sequence"/>
</dbReference>
<evidence type="ECO:0000313" key="4">
    <source>
        <dbReference type="Proteomes" id="UP000465263"/>
    </source>
</evidence>
<dbReference type="PANTHER" id="PTHR43244:SF1">
    <property type="entry name" value="5,10-METHYLENETETRAHYDROMETHANOPTERIN REDUCTASE"/>
    <property type="match status" value="1"/>
</dbReference>
<keyword evidence="4" id="KW-1185">Reference proteome</keyword>
<protein>
    <submittedName>
        <fullName evidence="3">LLM class F420-dependent oxidoreductase</fullName>
    </submittedName>
</protein>
<gene>
    <name evidence="3" type="ORF">MSEN_30580</name>
</gene>
<dbReference type="NCBIfam" id="TIGR03619">
    <property type="entry name" value="F420_Rv2161c"/>
    <property type="match status" value="1"/>
</dbReference>
<evidence type="ECO:0000259" key="2">
    <source>
        <dbReference type="Pfam" id="PF00296"/>
    </source>
</evidence>
<accession>A0A7I9XNK8</accession>
<dbReference type="PANTHER" id="PTHR43244">
    <property type="match status" value="1"/>
</dbReference>
<dbReference type="Gene3D" id="3.20.20.30">
    <property type="entry name" value="Luciferase-like domain"/>
    <property type="match status" value="1"/>
</dbReference>
<organism evidence="3 4">
    <name type="scientific">Mycolicibacter senuensis</name>
    <dbReference type="NCBI Taxonomy" id="386913"/>
    <lineage>
        <taxon>Bacteria</taxon>
        <taxon>Bacillati</taxon>
        <taxon>Actinomycetota</taxon>
        <taxon>Actinomycetes</taxon>
        <taxon>Mycobacteriales</taxon>
        <taxon>Mycobacteriaceae</taxon>
        <taxon>Mycolicibacter</taxon>
    </lineage>
</organism>
<dbReference type="GO" id="GO:0016705">
    <property type="term" value="F:oxidoreductase activity, acting on paired donors, with incorporation or reduction of molecular oxygen"/>
    <property type="evidence" value="ECO:0007669"/>
    <property type="project" value="InterPro"/>
</dbReference>
<proteinExistence type="predicted"/>
<dbReference type="InterPro" id="IPR011251">
    <property type="entry name" value="Luciferase-like_dom"/>
</dbReference>
<evidence type="ECO:0000256" key="1">
    <source>
        <dbReference type="ARBA" id="ARBA00023002"/>
    </source>
</evidence>
<dbReference type="InterPro" id="IPR019921">
    <property type="entry name" value="Lucif-like_OxRdtase_Rv2161c"/>
</dbReference>
<dbReference type="InterPro" id="IPR050564">
    <property type="entry name" value="F420-G6PD/mer"/>
</dbReference>
<dbReference type="AlphaFoldDB" id="A0A7I9XNK8"/>
<dbReference type="SUPFAM" id="SSF51679">
    <property type="entry name" value="Bacterial luciferase-like"/>
    <property type="match status" value="1"/>
</dbReference>